<dbReference type="GO" id="GO:0000724">
    <property type="term" value="P:double-strand break repair via homologous recombination"/>
    <property type="evidence" value="ECO:0007669"/>
    <property type="project" value="TreeGrafter"/>
</dbReference>
<protein>
    <recommendedName>
        <fullName evidence="3">Replication factor A C-terminal domain-containing protein</fullName>
    </recommendedName>
</protein>
<proteinExistence type="predicted"/>
<name>A0A3P6EZA3_BRAOL</name>
<accession>A0A3P6EZA3</accession>
<evidence type="ECO:0008006" key="3">
    <source>
        <dbReference type="Google" id="ProtNLM"/>
    </source>
</evidence>
<feature type="region of interest" description="Disordered" evidence="1">
    <location>
        <begin position="1"/>
        <end position="78"/>
    </location>
</feature>
<sequence>MNSNSKSPVSGDLTARKPNGKDVVSSAEPVKRDGQTGVSIATDVSGDPKKTKPNGKAVVSSTEQIRHTEQTGGSCANAVSGDLIPKKSNGKAVVSSAGTIKHSGGSGVPSAKTDEVLFFKDVKFGPQEGELRFRLIHFWEARNALTKILIGFIPPSRIDTYLPHIIAGSIYRLNKFYGSKSKIVYRVAEPDDSPVQFPEDRFRFYGYEEFEAVSDLKGDLYYYVGHMKLVNEQTLNDSLVMNGHVMKLYLWDKAATDLCEKFKAHENTPSVIMVTTVNPKRFGALSFMSSSRVFFDMDVQPTRDYLTYYLCKSTITQVAWFECTATIDDVVHGSAWYYIAYGGCKTKATKGPTTLMCKKCGKAEVAGVAECLTKLSVYDNNDQAFFVLLSDAGRELTGKPASKLVESYFEANENVGDDHVIPVPQALIGTIGQTHKFNVKVSKHNLEGTTQALTMGNHEDGPSIENEEAADEVGKMSSDGIESGEAKRAKCDKTIPTRREMCASNNKKKEKKRKSPVRIEFLVWIITMNHQPHVSYSFSSDIEPAITDPDRQLTIKIKRINTNQTEINFSIRYSTTGNGHLTDDTADLMEHMLSYHDIYFPVSLSTHVRTCLSIRDFNPKATKMINLDVALNDQCNSRREPIPEEADKWIRHNLSCPTCRDTEI</sequence>
<gene>
    <name evidence="2" type="ORF">BOLC1T02876H</name>
</gene>
<dbReference type="GO" id="GO:0003684">
    <property type="term" value="F:damaged DNA binding"/>
    <property type="evidence" value="ECO:0007669"/>
    <property type="project" value="TreeGrafter"/>
</dbReference>
<dbReference type="GO" id="GO:0006289">
    <property type="term" value="P:nucleotide-excision repair"/>
    <property type="evidence" value="ECO:0007669"/>
    <property type="project" value="TreeGrafter"/>
</dbReference>
<dbReference type="GO" id="GO:0043047">
    <property type="term" value="F:single-stranded telomeric DNA binding"/>
    <property type="evidence" value="ECO:0007669"/>
    <property type="project" value="TreeGrafter"/>
</dbReference>
<dbReference type="GO" id="GO:0051321">
    <property type="term" value="P:meiotic cell cycle"/>
    <property type="evidence" value="ECO:0007669"/>
    <property type="project" value="TreeGrafter"/>
</dbReference>
<organism evidence="2">
    <name type="scientific">Brassica oleracea</name>
    <name type="common">Wild cabbage</name>
    <dbReference type="NCBI Taxonomy" id="3712"/>
    <lineage>
        <taxon>Eukaryota</taxon>
        <taxon>Viridiplantae</taxon>
        <taxon>Streptophyta</taxon>
        <taxon>Embryophyta</taxon>
        <taxon>Tracheophyta</taxon>
        <taxon>Spermatophyta</taxon>
        <taxon>Magnoliopsida</taxon>
        <taxon>eudicotyledons</taxon>
        <taxon>Gunneridae</taxon>
        <taxon>Pentapetalae</taxon>
        <taxon>rosids</taxon>
        <taxon>malvids</taxon>
        <taxon>Brassicales</taxon>
        <taxon>Brassicaceae</taxon>
        <taxon>Brassiceae</taxon>
        <taxon>Brassica</taxon>
    </lineage>
</organism>
<dbReference type="GO" id="GO:0005662">
    <property type="term" value="C:DNA replication factor A complex"/>
    <property type="evidence" value="ECO:0007669"/>
    <property type="project" value="TreeGrafter"/>
</dbReference>
<dbReference type="GO" id="GO:0007004">
    <property type="term" value="P:telomere maintenance via telomerase"/>
    <property type="evidence" value="ECO:0007669"/>
    <property type="project" value="TreeGrafter"/>
</dbReference>
<dbReference type="AlphaFoldDB" id="A0A3P6EZA3"/>
<feature type="region of interest" description="Disordered" evidence="1">
    <location>
        <begin position="453"/>
        <end position="490"/>
    </location>
</feature>
<dbReference type="PANTHER" id="PTHR23273">
    <property type="entry name" value="REPLICATION FACTOR A 1, RFA1"/>
    <property type="match status" value="1"/>
</dbReference>
<evidence type="ECO:0000256" key="1">
    <source>
        <dbReference type="SAM" id="MobiDB-lite"/>
    </source>
</evidence>
<dbReference type="SUPFAM" id="SSF50249">
    <property type="entry name" value="Nucleic acid-binding proteins"/>
    <property type="match status" value="1"/>
</dbReference>
<dbReference type="InterPro" id="IPR012340">
    <property type="entry name" value="NA-bd_OB-fold"/>
</dbReference>
<evidence type="ECO:0000313" key="2">
    <source>
        <dbReference type="EMBL" id="VDD50487.1"/>
    </source>
</evidence>
<dbReference type="Gene3D" id="2.40.50.140">
    <property type="entry name" value="Nucleic acid-binding proteins"/>
    <property type="match status" value="2"/>
</dbReference>
<dbReference type="PANTHER" id="PTHR23273:SF32">
    <property type="entry name" value="REPLICATION PROTEIN A 70 KDA DNA-BINDING SUBUNIT B-RELATED"/>
    <property type="match status" value="1"/>
</dbReference>
<dbReference type="EMBL" id="LR031878">
    <property type="protein sequence ID" value="VDD50487.1"/>
    <property type="molecule type" value="Genomic_DNA"/>
</dbReference>
<reference evidence="2" key="1">
    <citation type="submission" date="2018-11" db="EMBL/GenBank/DDBJ databases">
        <authorList>
            <consortium name="Genoscope - CEA"/>
            <person name="William W."/>
        </authorList>
    </citation>
    <scope>NUCLEOTIDE SEQUENCE</scope>
</reference>